<evidence type="ECO:0000256" key="1">
    <source>
        <dbReference type="SAM" id="MobiDB-lite"/>
    </source>
</evidence>
<reference evidence="2" key="1">
    <citation type="journal article" date="2020" name="Cell">
        <title>Large-Scale Comparative Analyses of Tick Genomes Elucidate Their Genetic Diversity and Vector Capacities.</title>
        <authorList>
            <consortium name="Tick Genome and Microbiome Consortium (TIGMIC)"/>
            <person name="Jia N."/>
            <person name="Wang J."/>
            <person name="Shi W."/>
            <person name="Du L."/>
            <person name="Sun Y."/>
            <person name="Zhan W."/>
            <person name="Jiang J.F."/>
            <person name="Wang Q."/>
            <person name="Zhang B."/>
            <person name="Ji P."/>
            <person name="Bell-Sakyi L."/>
            <person name="Cui X.M."/>
            <person name="Yuan T.T."/>
            <person name="Jiang B.G."/>
            <person name="Yang W.F."/>
            <person name="Lam T.T."/>
            <person name="Chang Q.C."/>
            <person name="Ding S.J."/>
            <person name="Wang X.J."/>
            <person name="Zhu J.G."/>
            <person name="Ruan X.D."/>
            <person name="Zhao L."/>
            <person name="Wei J.T."/>
            <person name="Ye R.Z."/>
            <person name="Que T.C."/>
            <person name="Du C.H."/>
            <person name="Zhou Y.H."/>
            <person name="Cheng J.X."/>
            <person name="Dai P.F."/>
            <person name="Guo W.B."/>
            <person name="Han X.H."/>
            <person name="Huang E.J."/>
            <person name="Li L.F."/>
            <person name="Wei W."/>
            <person name="Gao Y.C."/>
            <person name="Liu J.Z."/>
            <person name="Shao H.Z."/>
            <person name="Wang X."/>
            <person name="Wang C.C."/>
            <person name="Yang T.C."/>
            <person name="Huo Q.B."/>
            <person name="Li W."/>
            <person name="Chen H.Y."/>
            <person name="Chen S.E."/>
            <person name="Zhou L.G."/>
            <person name="Ni X.B."/>
            <person name="Tian J.H."/>
            <person name="Sheng Y."/>
            <person name="Liu T."/>
            <person name="Pan Y.S."/>
            <person name="Xia L.Y."/>
            <person name="Li J."/>
            <person name="Zhao F."/>
            <person name="Cao W.C."/>
        </authorList>
    </citation>
    <scope>NUCLEOTIDE SEQUENCE</scope>
    <source>
        <strain evidence="2">Rsan-2018</strain>
    </source>
</reference>
<keyword evidence="3" id="KW-1185">Reference proteome</keyword>
<protein>
    <submittedName>
        <fullName evidence="2">Uncharacterized protein</fullName>
    </submittedName>
</protein>
<feature type="compositionally biased region" description="Basic and acidic residues" evidence="1">
    <location>
        <begin position="1"/>
        <end position="11"/>
    </location>
</feature>
<sequence>MNVADPYREPPYKPSGSQRFRVSGQPPNEVISSGSLQYGSHVFDRHDQRFCANCSKRHGKRVVEPIQKAGNAASYTQQRAPPPPERQSHSHLRSNFHRRRSAERAIDVQDDERCVDVLRVSADSETLPPRASVLVDVTCCGVGDGEAVAEANLEHLLKQGICVARSVIQLCGGRSQWRIPNFSNEHLHLFCGTSIAFANKVASLTNCFTSEAVDTADKPLGNIDINPALSSDK</sequence>
<dbReference type="EMBL" id="JABSTV010001248">
    <property type="protein sequence ID" value="KAH7968015.1"/>
    <property type="molecule type" value="Genomic_DNA"/>
</dbReference>
<name>A0A9D4Q4V1_RHISA</name>
<proteinExistence type="predicted"/>
<reference evidence="2" key="2">
    <citation type="submission" date="2021-09" db="EMBL/GenBank/DDBJ databases">
        <authorList>
            <person name="Jia N."/>
            <person name="Wang J."/>
            <person name="Shi W."/>
            <person name="Du L."/>
            <person name="Sun Y."/>
            <person name="Zhan W."/>
            <person name="Jiang J."/>
            <person name="Wang Q."/>
            <person name="Zhang B."/>
            <person name="Ji P."/>
            <person name="Sakyi L.B."/>
            <person name="Cui X."/>
            <person name="Yuan T."/>
            <person name="Jiang B."/>
            <person name="Yang W."/>
            <person name="Lam T.T.-Y."/>
            <person name="Chang Q."/>
            <person name="Ding S."/>
            <person name="Wang X."/>
            <person name="Zhu J."/>
            <person name="Ruan X."/>
            <person name="Zhao L."/>
            <person name="Wei J."/>
            <person name="Que T."/>
            <person name="Du C."/>
            <person name="Cheng J."/>
            <person name="Dai P."/>
            <person name="Han X."/>
            <person name="Huang E."/>
            <person name="Gao Y."/>
            <person name="Liu J."/>
            <person name="Shao H."/>
            <person name="Ye R."/>
            <person name="Li L."/>
            <person name="Wei W."/>
            <person name="Wang X."/>
            <person name="Wang C."/>
            <person name="Huo Q."/>
            <person name="Li W."/>
            <person name="Guo W."/>
            <person name="Chen H."/>
            <person name="Chen S."/>
            <person name="Zhou L."/>
            <person name="Zhou L."/>
            <person name="Ni X."/>
            <person name="Tian J."/>
            <person name="Zhou Y."/>
            <person name="Sheng Y."/>
            <person name="Liu T."/>
            <person name="Pan Y."/>
            <person name="Xia L."/>
            <person name="Li J."/>
            <person name="Zhao F."/>
            <person name="Cao W."/>
        </authorList>
    </citation>
    <scope>NUCLEOTIDE SEQUENCE</scope>
    <source>
        <strain evidence="2">Rsan-2018</strain>
        <tissue evidence="2">Larvae</tissue>
    </source>
</reference>
<feature type="compositionally biased region" description="Basic residues" evidence="1">
    <location>
        <begin position="89"/>
        <end position="101"/>
    </location>
</feature>
<gene>
    <name evidence="2" type="ORF">HPB52_005141</name>
</gene>
<comment type="caution">
    <text evidence="2">The sequence shown here is derived from an EMBL/GenBank/DDBJ whole genome shotgun (WGS) entry which is preliminary data.</text>
</comment>
<evidence type="ECO:0000313" key="2">
    <source>
        <dbReference type="EMBL" id="KAH7968015.1"/>
    </source>
</evidence>
<accession>A0A9D4Q4V1</accession>
<dbReference type="Proteomes" id="UP000821837">
    <property type="component" value="Unassembled WGS sequence"/>
</dbReference>
<feature type="region of interest" description="Disordered" evidence="1">
    <location>
        <begin position="1"/>
        <end position="27"/>
    </location>
</feature>
<dbReference type="AlphaFoldDB" id="A0A9D4Q4V1"/>
<organism evidence="2 3">
    <name type="scientific">Rhipicephalus sanguineus</name>
    <name type="common">Brown dog tick</name>
    <name type="synonym">Ixodes sanguineus</name>
    <dbReference type="NCBI Taxonomy" id="34632"/>
    <lineage>
        <taxon>Eukaryota</taxon>
        <taxon>Metazoa</taxon>
        <taxon>Ecdysozoa</taxon>
        <taxon>Arthropoda</taxon>
        <taxon>Chelicerata</taxon>
        <taxon>Arachnida</taxon>
        <taxon>Acari</taxon>
        <taxon>Parasitiformes</taxon>
        <taxon>Ixodida</taxon>
        <taxon>Ixodoidea</taxon>
        <taxon>Ixodidae</taxon>
        <taxon>Rhipicephalinae</taxon>
        <taxon>Rhipicephalus</taxon>
        <taxon>Rhipicephalus</taxon>
    </lineage>
</organism>
<evidence type="ECO:0000313" key="3">
    <source>
        <dbReference type="Proteomes" id="UP000821837"/>
    </source>
</evidence>
<feature type="region of interest" description="Disordered" evidence="1">
    <location>
        <begin position="70"/>
        <end position="102"/>
    </location>
</feature>